<gene>
    <name evidence="2" type="ORF">SAMN05421756_107224</name>
</gene>
<name>A0A1H9KHT8_9ACTN</name>
<dbReference type="STRING" id="1036181.SAMN05421756_107224"/>
<protein>
    <submittedName>
        <fullName evidence="2">Transglutaminase-like enzyme, putative cysteine protease</fullName>
    </submittedName>
</protein>
<dbReference type="Proteomes" id="UP000198504">
    <property type="component" value="Unassembled WGS sequence"/>
</dbReference>
<dbReference type="GO" id="GO:0008233">
    <property type="term" value="F:peptidase activity"/>
    <property type="evidence" value="ECO:0007669"/>
    <property type="project" value="UniProtKB-KW"/>
</dbReference>
<dbReference type="SUPFAM" id="SSF54001">
    <property type="entry name" value="Cysteine proteinases"/>
    <property type="match status" value="1"/>
</dbReference>
<dbReference type="PANTHER" id="PTHR33490:SF12">
    <property type="entry name" value="BLL5557 PROTEIN"/>
    <property type="match status" value="1"/>
</dbReference>
<proteinExistence type="predicted"/>
<feature type="domain" description="Transglutaminase-like" evidence="1">
    <location>
        <begin position="168"/>
        <end position="234"/>
    </location>
</feature>
<dbReference type="Gene3D" id="2.60.40.2250">
    <property type="match status" value="1"/>
</dbReference>
<dbReference type="Gene3D" id="3.10.620.30">
    <property type="match status" value="1"/>
</dbReference>
<dbReference type="GO" id="GO:0006508">
    <property type="term" value="P:proteolysis"/>
    <property type="evidence" value="ECO:0007669"/>
    <property type="project" value="UniProtKB-KW"/>
</dbReference>
<organism evidence="2 3">
    <name type="scientific">Microlunatus flavus</name>
    <dbReference type="NCBI Taxonomy" id="1036181"/>
    <lineage>
        <taxon>Bacteria</taxon>
        <taxon>Bacillati</taxon>
        <taxon>Actinomycetota</taxon>
        <taxon>Actinomycetes</taxon>
        <taxon>Propionibacteriales</taxon>
        <taxon>Propionibacteriaceae</taxon>
        <taxon>Microlunatus</taxon>
    </lineage>
</organism>
<dbReference type="AlphaFoldDB" id="A0A1H9KHT8"/>
<evidence type="ECO:0000313" key="2">
    <source>
        <dbReference type="EMBL" id="SEQ98639.1"/>
    </source>
</evidence>
<accession>A0A1H9KHT8</accession>
<dbReference type="RefSeq" id="WP_198410208.1">
    <property type="nucleotide sequence ID" value="NZ_FOFA01000007.1"/>
</dbReference>
<dbReference type="InterPro" id="IPR002931">
    <property type="entry name" value="Transglutaminase-like"/>
</dbReference>
<keyword evidence="3" id="KW-1185">Reference proteome</keyword>
<dbReference type="EMBL" id="FOFA01000007">
    <property type="protein sequence ID" value="SEQ98639.1"/>
    <property type="molecule type" value="Genomic_DNA"/>
</dbReference>
<dbReference type="Pfam" id="PF01841">
    <property type="entry name" value="Transglut_core"/>
    <property type="match status" value="1"/>
</dbReference>
<dbReference type="SMART" id="SM00460">
    <property type="entry name" value="TGc"/>
    <property type="match status" value="1"/>
</dbReference>
<keyword evidence="2" id="KW-0645">Protease</keyword>
<reference evidence="3" key="1">
    <citation type="submission" date="2016-10" db="EMBL/GenBank/DDBJ databases">
        <authorList>
            <person name="Varghese N."/>
            <person name="Submissions S."/>
        </authorList>
    </citation>
    <scope>NUCLEOTIDE SEQUENCE [LARGE SCALE GENOMIC DNA]</scope>
    <source>
        <strain evidence="3">CGMCC 4.6856</strain>
    </source>
</reference>
<evidence type="ECO:0000259" key="1">
    <source>
        <dbReference type="SMART" id="SM00460"/>
    </source>
</evidence>
<dbReference type="InterPro" id="IPR038765">
    <property type="entry name" value="Papain-like_cys_pep_sf"/>
</dbReference>
<dbReference type="PANTHER" id="PTHR33490">
    <property type="entry name" value="BLR5614 PROTEIN-RELATED"/>
    <property type="match status" value="1"/>
</dbReference>
<keyword evidence="2" id="KW-0378">Hydrolase</keyword>
<evidence type="ECO:0000313" key="3">
    <source>
        <dbReference type="Proteomes" id="UP000198504"/>
    </source>
</evidence>
<sequence length="288" mass="31811">MRPGDPGTREVRIGCEFVHSSAYDVPAVFQVEPFRDQGVVVHDESWTSQPEQATRTYADLYDNVCRRLTIPAGQSTITYSALVTVPDATEEVDESAEELAPEDLPDDVLIFTLPSRYCLPDVLGAEAWNRFGQLPKGYSRVQAICDYVNGHLTFQYGSSNARSTAADVHAAGYGVCRDFTHLAVSLCRALNIPARYVFGYLPEIEVEHKQGPMDFAAWMEVYLGGRWFTFDPRNNEHRKGRVLIGRGRDAGDVAMATTYGAPWLQRMTVVAEEAVTSVPTGLVGQPGV</sequence>